<dbReference type="AlphaFoldDB" id="A0AAC9LDZ6"/>
<keyword evidence="3" id="KW-1185">Reference proteome</keyword>
<accession>A0AAC9LDZ6</accession>
<gene>
    <name evidence="2" type="ORF">UA74_19380</name>
</gene>
<dbReference type="KEGG" id="acad:UA74_19380"/>
<feature type="region of interest" description="Disordered" evidence="1">
    <location>
        <begin position="1"/>
        <end position="20"/>
    </location>
</feature>
<sequence length="97" mass="10547">MLGGSARRRRRYPPRHPAFGPCPGIRGAGLVGKSGARALLDVHRDAPPDIHCAARPGIYCGAPPHNYLEAPPHNYLEAPPHNYLEAPPRARISNTTR</sequence>
<reference evidence="3" key="1">
    <citation type="submission" date="2016-06" db="EMBL/GenBank/DDBJ databases">
        <title>Complete genome sequence of Actinoalloteichus fjordicus DSM 46855 (=ADI127-17), type strain of the new species Actinoalloteichus fjordicus.</title>
        <authorList>
            <person name="Ruckert C."/>
            <person name="Nouioui I."/>
            <person name="Willmese J."/>
            <person name="van Wezel G."/>
            <person name="Klenk H.-P."/>
            <person name="Kalinowski J."/>
            <person name="Zotchev S.B."/>
        </authorList>
    </citation>
    <scope>NUCLEOTIDE SEQUENCE [LARGE SCALE GENOMIC DNA]</scope>
    <source>
        <strain evidence="3">ADI127-7</strain>
    </source>
</reference>
<organism evidence="2 3">
    <name type="scientific">Actinoalloteichus fjordicus</name>
    <dbReference type="NCBI Taxonomy" id="1612552"/>
    <lineage>
        <taxon>Bacteria</taxon>
        <taxon>Bacillati</taxon>
        <taxon>Actinomycetota</taxon>
        <taxon>Actinomycetes</taxon>
        <taxon>Pseudonocardiales</taxon>
        <taxon>Pseudonocardiaceae</taxon>
        <taxon>Actinoalloteichus</taxon>
    </lineage>
</organism>
<name>A0AAC9LDZ6_9PSEU</name>
<feature type="compositionally biased region" description="Basic residues" evidence="1">
    <location>
        <begin position="1"/>
        <end position="14"/>
    </location>
</feature>
<evidence type="ECO:0000313" key="2">
    <source>
        <dbReference type="EMBL" id="APU15901.1"/>
    </source>
</evidence>
<dbReference type="EMBL" id="CP016076">
    <property type="protein sequence ID" value="APU15901.1"/>
    <property type="molecule type" value="Genomic_DNA"/>
</dbReference>
<evidence type="ECO:0000313" key="3">
    <source>
        <dbReference type="Proteomes" id="UP000185511"/>
    </source>
</evidence>
<proteinExistence type="predicted"/>
<dbReference type="Proteomes" id="UP000185511">
    <property type="component" value="Chromosome"/>
</dbReference>
<protein>
    <submittedName>
        <fullName evidence="2">Uncharacterized protein</fullName>
    </submittedName>
</protein>
<evidence type="ECO:0000256" key="1">
    <source>
        <dbReference type="SAM" id="MobiDB-lite"/>
    </source>
</evidence>